<feature type="transmembrane region" description="Helical" evidence="2">
    <location>
        <begin position="724"/>
        <end position="747"/>
    </location>
</feature>
<evidence type="ECO:0000256" key="2">
    <source>
        <dbReference type="SAM" id="Phobius"/>
    </source>
</evidence>
<feature type="signal peptide" evidence="3">
    <location>
        <begin position="1"/>
        <end position="24"/>
    </location>
</feature>
<protein>
    <recommendedName>
        <fullName evidence="4">Nose resistant-to-fluoxetine protein N-terminal domain-containing protein</fullName>
    </recommendedName>
</protein>
<feature type="chain" id="PRO_5032404740" description="Nose resistant-to-fluoxetine protein N-terminal domain-containing protein" evidence="3">
    <location>
        <begin position="25"/>
        <end position="1082"/>
    </location>
</feature>
<feature type="transmembrane region" description="Helical" evidence="2">
    <location>
        <begin position="774"/>
        <end position="795"/>
    </location>
</feature>
<feature type="domain" description="Nose resistant-to-fluoxetine protein N-terminal" evidence="4">
    <location>
        <begin position="358"/>
        <end position="494"/>
    </location>
</feature>
<keyword evidence="6" id="KW-1185">Reference proteome</keyword>
<feature type="transmembrane region" description="Helical" evidence="2">
    <location>
        <begin position="1016"/>
        <end position="1034"/>
    </location>
</feature>
<name>A0A8B6F7F4_MYTGA</name>
<dbReference type="InterPro" id="IPR052728">
    <property type="entry name" value="O2_lipid_transport_reg"/>
</dbReference>
<sequence length="1082" mass="120942">MAYLNACLLCMFLCLTVNVLFTSAAVHGSSEVKDEEKPYYIADVLVKNPNLTRQLWKIGEAAAALASSGGGTSTGTSMDQQTKNSMYNYILDNIPVLMRNEVFQNITHDITDEISKAYSKSDFSKNVTAFKNENGSFTNKAAMDVLKHLDVVRLLQRSIESGKPVIDEVRGNDSTVFIAVVNYLIGMAPVVWKDPSFIKIKGIVTQELTLGYNTFLKEKKVDGPALAEQNSTLLVMGVLQYTKKERMLLRSMQAAKPVIDKLRGKDSTALLMGLGFLAQEYPVVMADPRYQHIQAVVTKYVEESFGNLNYTLKDLQKNQNEVVTNVIANISKIHMIQDILRGGSIRDVLPLSPDDTVNDACYGDAMDFVDSMVEISPWALKMFDSMGKLREGVMHGQLNLVGSFDECMEIQAQIKAGEKLGNRTKETASSFGTRYCRVSMDIPSGVLPIDTKGVPVHLTWGACVPDSCHSRDISGLFKLEALRNMTTTFDGVYVYCFDNKPITEDDSAVAAIVMLSIFGLLIVMGTLYMMVTNMKHNAKSTGNAYELPKVPLEMKAMYNMAYQNDEAETKVDLSNRTTDIDIPKAYMPHAESNQNGLTHTNGSAGNGSVGNGNASYEKQSFHQLEQPSQQSGGRPKANSEKKKQGVLHRILKAFALQENVEKILSGKTSGNSINCIHGIRFLSLTWVILGHTFNYGIVSIPSLWTTENIVEATEMMKRFTFQAVIAGGFSVDTFYMISGMLLTYLQIKQVEKLTKRFNCAKTAAYTFNYYFHRIWRLTPMYMMVIMVYGCLMKYFGDGPLWPEAVKTADDCKINWWTNLLYVNNLVHVDGQCMAWSWYLANDMQFYVVSLFFLVFLAISIPVGVILICLLMTGGVAAAWYEEHIYNGSFFTTKKDGGGYWNNVYISPWCRVAAYCVGMLLGVLLYKRPKKALKTKYALLGWSLATAMGLGLVYCTYSEYKEGGTEWSRDFRAAYESLGRPLWAACVAWVVFACHNGNGGVVNSLLSWKGLIPLSRLSYAAYLVHPIMMMIHVYSKRALVYISDYEIIYLFLGHTCFTFMVAFVVSISFEAPFMALEKIIMGR</sequence>
<feature type="transmembrane region" description="Helical" evidence="2">
    <location>
        <begin position="1046"/>
        <end position="1068"/>
    </location>
</feature>
<evidence type="ECO:0000256" key="1">
    <source>
        <dbReference type="SAM" id="MobiDB-lite"/>
    </source>
</evidence>
<dbReference type="InterPro" id="IPR006621">
    <property type="entry name" value="Nose-resist-to-fluoxetine_N"/>
</dbReference>
<feature type="transmembrane region" description="Helical" evidence="2">
    <location>
        <begin position="681"/>
        <end position="704"/>
    </location>
</feature>
<dbReference type="Pfam" id="PF01757">
    <property type="entry name" value="Acyl_transf_3"/>
    <property type="match status" value="1"/>
</dbReference>
<keyword evidence="2" id="KW-0472">Membrane</keyword>
<dbReference type="Proteomes" id="UP000596742">
    <property type="component" value="Unassembled WGS sequence"/>
</dbReference>
<evidence type="ECO:0000313" key="5">
    <source>
        <dbReference type="EMBL" id="VDI44792.1"/>
    </source>
</evidence>
<feature type="region of interest" description="Disordered" evidence="1">
    <location>
        <begin position="590"/>
        <end position="642"/>
    </location>
</feature>
<keyword evidence="2" id="KW-0812">Transmembrane</keyword>
<dbReference type="Pfam" id="PF20146">
    <property type="entry name" value="NRF"/>
    <property type="match status" value="1"/>
</dbReference>
<dbReference type="EMBL" id="UYJE01006296">
    <property type="protein sequence ID" value="VDI44792.1"/>
    <property type="molecule type" value="Genomic_DNA"/>
</dbReference>
<feature type="transmembrane region" description="Helical" evidence="2">
    <location>
        <begin position="508"/>
        <end position="531"/>
    </location>
</feature>
<keyword evidence="2" id="KW-1133">Transmembrane helix</keyword>
<feature type="transmembrane region" description="Helical" evidence="2">
    <location>
        <begin position="850"/>
        <end position="880"/>
    </location>
</feature>
<reference evidence="5" key="1">
    <citation type="submission" date="2018-11" db="EMBL/GenBank/DDBJ databases">
        <authorList>
            <person name="Alioto T."/>
            <person name="Alioto T."/>
        </authorList>
    </citation>
    <scope>NUCLEOTIDE SEQUENCE</scope>
</reference>
<feature type="transmembrane region" description="Helical" evidence="2">
    <location>
        <begin position="937"/>
        <end position="959"/>
    </location>
</feature>
<dbReference type="SMART" id="SM00703">
    <property type="entry name" value="NRF"/>
    <property type="match status" value="1"/>
</dbReference>
<feature type="compositionally biased region" description="Polar residues" evidence="1">
    <location>
        <begin position="616"/>
        <end position="632"/>
    </location>
</feature>
<feature type="compositionally biased region" description="Polar residues" evidence="1">
    <location>
        <begin position="591"/>
        <end position="600"/>
    </location>
</feature>
<dbReference type="InterPro" id="IPR002656">
    <property type="entry name" value="Acyl_transf_3_dom"/>
</dbReference>
<proteinExistence type="predicted"/>
<dbReference type="AlphaFoldDB" id="A0A8B6F7F4"/>
<dbReference type="PANTHER" id="PTHR11161">
    <property type="entry name" value="O-ACYLTRANSFERASE"/>
    <property type="match status" value="1"/>
</dbReference>
<organism evidence="5 6">
    <name type="scientific">Mytilus galloprovincialis</name>
    <name type="common">Mediterranean mussel</name>
    <dbReference type="NCBI Taxonomy" id="29158"/>
    <lineage>
        <taxon>Eukaryota</taxon>
        <taxon>Metazoa</taxon>
        <taxon>Spiralia</taxon>
        <taxon>Lophotrochozoa</taxon>
        <taxon>Mollusca</taxon>
        <taxon>Bivalvia</taxon>
        <taxon>Autobranchia</taxon>
        <taxon>Pteriomorphia</taxon>
        <taxon>Mytilida</taxon>
        <taxon>Mytiloidea</taxon>
        <taxon>Mytilidae</taxon>
        <taxon>Mytilinae</taxon>
        <taxon>Mytilus</taxon>
    </lineage>
</organism>
<keyword evidence="3" id="KW-0732">Signal</keyword>
<evidence type="ECO:0000259" key="4">
    <source>
        <dbReference type="SMART" id="SM00703"/>
    </source>
</evidence>
<dbReference type="OrthoDB" id="207378at2759"/>
<dbReference type="GO" id="GO:0016747">
    <property type="term" value="F:acyltransferase activity, transferring groups other than amino-acyl groups"/>
    <property type="evidence" value="ECO:0007669"/>
    <property type="project" value="InterPro"/>
</dbReference>
<evidence type="ECO:0000313" key="6">
    <source>
        <dbReference type="Proteomes" id="UP000596742"/>
    </source>
</evidence>
<dbReference type="PANTHER" id="PTHR11161:SF0">
    <property type="entry name" value="O-ACYLTRANSFERASE LIKE PROTEIN"/>
    <property type="match status" value="1"/>
</dbReference>
<comment type="caution">
    <text evidence="5">The sequence shown here is derived from an EMBL/GenBank/DDBJ whole genome shotgun (WGS) entry which is preliminary data.</text>
</comment>
<feature type="transmembrane region" description="Helical" evidence="2">
    <location>
        <begin position="905"/>
        <end position="925"/>
    </location>
</feature>
<accession>A0A8B6F7F4</accession>
<evidence type="ECO:0000256" key="3">
    <source>
        <dbReference type="SAM" id="SignalP"/>
    </source>
</evidence>
<gene>
    <name evidence="5" type="ORF">MGAL_10B081679</name>
</gene>